<evidence type="ECO:0000313" key="2">
    <source>
        <dbReference type="Proteomes" id="UP000006718"/>
    </source>
</evidence>
<reference evidence="1" key="2">
    <citation type="submission" date="2019-01" db="EMBL/GenBank/DDBJ databases">
        <authorList>
            <person name="Graves T."/>
            <person name="Eichler E.E."/>
            <person name="Wilson R.K."/>
        </authorList>
    </citation>
    <scope>NUCLEOTIDE SEQUENCE [LARGE SCALE GENOMIC DNA]</scope>
    <source>
        <strain evidence="1">17573</strain>
    </source>
</reference>
<dbReference type="PRINTS" id="PR02045">
    <property type="entry name" value="F138DOMAIN"/>
</dbReference>
<accession>A0A5F7ZCT7</accession>
<dbReference type="PANTHER" id="PTHR46254:SF6">
    <property type="entry name" value="HIGH MOBILITY GROUP AT-HOOK 2"/>
    <property type="match status" value="1"/>
</dbReference>
<reference evidence="1" key="4">
    <citation type="submission" date="2025-09" db="UniProtKB">
        <authorList>
            <consortium name="Ensembl"/>
        </authorList>
    </citation>
    <scope>IDENTIFICATION</scope>
    <source>
        <strain evidence="1">17573</strain>
    </source>
</reference>
<dbReference type="AlphaFoldDB" id="A0A5F7ZCT7"/>
<dbReference type="PANTHER" id="PTHR46254">
    <property type="entry name" value="PROTEIN GVQW1-RELATED"/>
    <property type="match status" value="1"/>
</dbReference>
<proteinExistence type="predicted"/>
<dbReference type="Proteomes" id="UP000006718">
    <property type="component" value="Chromosome 19"/>
</dbReference>
<organism evidence="1 2">
    <name type="scientific">Macaca mulatta</name>
    <name type="common">Rhesus macaque</name>
    <dbReference type="NCBI Taxonomy" id="9544"/>
    <lineage>
        <taxon>Eukaryota</taxon>
        <taxon>Metazoa</taxon>
        <taxon>Chordata</taxon>
        <taxon>Craniata</taxon>
        <taxon>Vertebrata</taxon>
        <taxon>Euteleostomi</taxon>
        <taxon>Mammalia</taxon>
        <taxon>Eutheria</taxon>
        <taxon>Euarchontoglires</taxon>
        <taxon>Primates</taxon>
        <taxon>Haplorrhini</taxon>
        <taxon>Catarrhini</taxon>
        <taxon>Cercopithecidae</taxon>
        <taxon>Cercopithecinae</taxon>
        <taxon>Macaca</taxon>
    </lineage>
</organism>
<dbReference type="GeneTree" id="ENSGT00940000164709"/>
<sequence>PQPPGPPGLEQSSHLSHLSSWDYRCTPPHLANFFCFLFFVETGSPYVSQAGLELLGSRGPPASASQSAGITGMSHCAGPARGVFVPLAPWLPQQAATPGTCWESRAAGQASPVAGSYLYSLQWGRLSRLSNGHGALAPIHSFC</sequence>
<dbReference type="VEuPathDB" id="HostDB:ENSMMUG00000056492"/>
<evidence type="ECO:0000313" key="1">
    <source>
        <dbReference type="Ensembl" id="ENSMMUP00000062993.1"/>
    </source>
</evidence>
<dbReference type="Ensembl" id="ENSMMUT00000088674.1">
    <property type="protein sequence ID" value="ENSMMUP00000062993.1"/>
    <property type="gene ID" value="ENSMMUG00000056492.1"/>
</dbReference>
<protein>
    <submittedName>
        <fullName evidence="1">Uncharacterized protein</fullName>
    </submittedName>
</protein>
<dbReference type="InParanoid" id="A0A5F7ZCT7"/>
<reference evidence="2" key="1">
    <citation type="journal article" date="2007" name="Science">
        <title>Evolutionary and biomedical insights from the rhesus macaque genome.</title>
        <authorList>
            <person name="Gibbs R.A."/>
            <person name="Rogers J."/>
            <person name="Katze M.G."/>
            <person name="Bumgarner R."/>
            <person name="Weinstock G.M."/>
            <person name="Mardis E.R."/>
            <person name="Remington K.A."/>
            <person name="Strausberg R.L."/>
            <person name="Venter J.C."/>
            <person name="Wilson R.K."/>
            <person name="Batzer M.A."/>
            <person name="Bustamante C.D."/>
            <person name="Eichler E.E."/>
            <person name="Hahn M.W."/>
            <person name="Hardison R.C."/>
            <person name="Makova K.D."/>
            <person name="Miller W."/>
            <person name="Milosavljevic A."/>
            <person name="Palermo R.E."/>
            <person name="Siepel A."/>
            <person name="Sikela J.M."/>
            <person name="Attaway T."/>
            <person name="Bell S."/>
            <person name="Bernard K.E."/>
            <person name="Buhay C.J."/>
            <person name="Chandrabose M.N."/>
            <person name="Dao M."/>
            <person name="Davis C."/>
            <person name="Delehaunty K.D."/>
            <person name="Ding Y."/>
            <person name="Dinh H.H."/>
            <person name="Dugan-Rocha S."/>
            <person name="Fulton L.A."/>
            <person name="Gabisi R.A."/>
            <person name="Garner T.T."/>
            <person name="Godfrey J."/>
            <person name="Hawes A.C."/>
            <person name="Hernandez J."/>
            <person name="Hines S."/>
            <person name="Holder M."/>
            <person name="Hume J."/>
            <person name="Jhangiani S.N."/>
            <person name="Joshi V."/>
            <person name="Khan Z.M."/>
            <person name="Kirkness E.F."/>
            <person name="Cree A."/>
            <person name="Fowler R.G."/>
            <person name="Lee S."/>
            <person name="Lewis L.R."/>
            <person name="Li Z."/>
            <person name="Liu Y.-S."/>
            <person name="Moore S.M."/>
            <person name="Muzny D."/>
            <person name="Nazareth L.V."/>
            <person name="Ngo D.N."/>
            <person name="Okwuonu G.O."/>
            <person name="Pai G."/>
            <person name="Parker D."/>
            <person name="Paul H.A."/>
            <person name="Pfannkoch C."/>
            <person name="Pohl C.S."/>
            <person name="Rogers Y.-H.C."/>
            <person name="Ruiz S.J."/>
            <person name="Sabo A."/>
            <person name="Santibanez J."/>
            <person name="Schneider B.W."/>
            <person name="Smith S.M."/>
            <person name="Sodergren E."/>
            <person name="Svatek A.F."/>
            <person name="Utterback T.R."/>
            <person name="Vattathil S."/>
            <person name="Warren W."/>
            <person name="White C.S."/>
            <person name="Chinwalla A.T."/>
            <person name="Feng Y."/>
            <person name="Halpern A.L."/>
            <person name="Hillier L.W."/>
            <person name="Huang X."/>
            <person name="Minx P."/>
            <person name="Nelson J.O."/>
            <person name="Pepin K.H."/>
            <person name="Qin X."/>
            <person name="Sutton G.G."/>
            <person name="Venter E."/>
            <person name="Walenz B.P."/>
            <person name="Wallis J.W."/>
            <person name="Worley K.C."/>
            <person name="Yang S.-P."/>
            <person name="Jones S.M."/>
            <person name="Marra M.A."/>
            <person name="Rocchi M."/>
            <person name="Schein J.E."/>
            <person name="Baertsch R."/>
            <person name="Clarke L."/>
            <person name="Csuros M."/>
            <person name="Glasscock J."/>
            <person name="Harris R.A."/>
            <person name="Havlak P."/>
            <person name="Jackson A.R."/>
            <person name="Jiang H."/>
            <person name="Liu Y."/>
            <person name="Messina D.N."/>
            <person name="Shen Y."/>
            <person name="Song H.X.-Z."/>
            <person name="Wylie T."/>
            <person name="Zhang L."/>
            <person name="Birney E."/>
            <person name="Han K."/>
            <person name="Konkel M.K."/>
            <person name="Lee J."/>
            <person name="Smit A.F.A."/>
            <person name="Ullmer B."/>
            <person name="Wang H."/>
            <person name="Xing J."/>
            <person name="Burhans R."/>
            <person name="Cheng Z."/>
            <person name="Karro J.E."/>
            <person name="Ma J."/>
            <person name="Raney B."/>
            <person name="She X."/>
            <person name="Cox M.J."/>
            <person name="Demuth J.P."/>
            <person name="Dumas L.J."/>
            <person name="Han S.-G."/>
            <person name="Hopkins J."/>
            <person name="Karimpour-Fard A."/>
            <person name="Kim Y.H."/>
            <person name="Pollack J.R."/>
            <person name="Vinar T."/>
            <person name="Addo-Quaye C."/>
            <person name="Degenhardt J."/>
            <person name="Denby A."/>
            <person name="Hubisz M.J."/>
            <person name="Indap A."/>
            <person name="Kosiol C."/>
            <person name="Lahn B.T."/>
            <person name="Lawson H.A."/>
            <person name="Marklein A."/>
            <person name="Nielsen R."/>
            <person name="Vallender E.J."/>
            <person name="Clark A.G."/>
            <person name="Ferguson B."/>
            <person name="Hernandez R.D."/>
            <person name="Hirani K."/>
            <person name="Kehrer-Sawatzki H."/>
            <person name="Kolb J."/>
            <person name="Patil S."/>
            <person name="Pu L.-L."/>
            <person name="Ren Y."/>
            <person name="Smith D.G."/>
            <person name="Wheeler D.A."/>
            <person name="Schenck I."/>
            <person name="Ball E.V."/>
            <person name="Chen R."/>
            <person name="Cooper D.N."/>
            <person name="Giardine B."/>
            <person name="Hsu F."/>
            <person name="Kent W.J."/>
            <person name="Lesk A."/>
            <person name="Nelson D.L."/>
            <person name="O'brien W.E."/>
            <person name="Pruefer K."/>
            <person name="Stenson P.D."/>
            <person name="Wallace J.C."/>
            <person name="Ke H."/>
            <person name="Liu X.-M."/>
            <person name="Wang P."/>
            <person name="Xiang A.P."/>
            <person name="Yang F."/>
            <person name="Barber G.P."/>
            <person name="Haussler D."/>
            <person name="Karolchik D."/>
            <person name="Kern A.D."/>
            <person name="Kuhn R.M."/>
            <person name="Smith K.E."/>
            <person name="Zwieg A.S."/>
        </authorList>
    </citation>
    <scope>NUCLEOTIDE SEQUENCE [LARGE SCALE GENOMIC DNA]</scope>
    <source>
        <strain evidence="2">17573</strain>
    </source>
</reference>
<keyword evidence="2" id="KW-1185">Reference proteome</keyword>
<name>A0A5F7ZCT7_MACMU</name>
<reference evidence="1" key="3">
    <citation type="submission" date="2025-08" db="UniProtKB">
        <authorList>
            <consortium name="Ensembl"/>
        </authorList>
    </citation>
    <scope>IDENTIFICATION</scope>
    <source>
        <strain evidence="1">17573</strain>
    </source>
</reference>